<dbReference type="HOGENOM" id="CLU_037450_0_0_1"/>
<dbReference type="GeneID" id="18815017"/>
<dbReference type="RefSeq" id="XP_007318832.1">
    <property type="nucleotide sequence ID" value="XM_007318770.1"/>
</dbReference>
<dbReference type="AlphaFoldDB" id="F8NY51"/>
<dbReference type="KEGG" id="sla:SERLADRAFT_438415"/>
<feature type="region of interest" description="Disordered" evidence="1">
    <location>
        <begin position="1"/>
        <end position="20"/>
    </location>
</feature>
<feature type="compositionally biased region" description="Basic and acidic residues" evidence="1">
    <location>
        <begin position="1"/>
        <end position="18"/>
    </location>
</feature>
<reference evidence="2" key="1">
    <citation type="submission" date="2011-04" db="EMBL/GenBank/DDBJ databases">
        <title>Evolution of plant cell wall degrading machinery underlies the functional diversity of forest fungi.</title>
        <authorList>
            <consortium name="US DOE Joint Genome Institute (JGI-PGF)"/>
            <person name="Eastwood D.C."/>
            <person name="Floudas D."/>
            <person name="Binder M."/>
            <person name="Majcherczyk A."/>
            <person name="Schneider P."/>
            <person name="Aerts A."/>
            <person name="Asiegbu F.O."/>
            <person name="Baker S.E."/>
            <person name="Barry K."/>
            <person name="Bendiksby M."/>
            <person name="Blumentritt M."/>
            <person name="Coutinho P.M."/>
            <person name="Cullen D."/>
            <person name="Cullen D."/>
            <person name="Gathman A."/>
            <person name="Goodell B."/>
            <person name="Henrissat B."/>
            <person name="Ihrmark K."/>
            <person name="Kauserud H."/>
            <person name="Kohler A."/>
            <person name="LaButti K."/>
            <person name="Lapidus A."/>
            <person name="Lavin J.L."/>
            <person name="Lee Y.-H."/>
            <person name="Lindquist E."/>
            <person name="Lilly W."/>
            <person name="Lucas S."/>
            <person name="Morin E."/>
            <person name="Murat C."/>
            <person name="Oguiza J.A."/>
            <person name="Park J."/>
            <person name="Pisabarro A.G."/>
            <person name="Riley R."/>
            <person name="Rosling A."/>
            <person name="Salamov A."/>
            <person name="Schmidt O."/>
            <person name="Schmutz J."/>
            <person name="Skrede I."/>
            <person name="Stenlid J."/>
            <person name="Wiebenga A."/>
            <person name="Xie X."/>
            <person name="Kues U."/>
            <person name="Hibbett D.S."/>
            <person name="Hoffmeister D."/>
            <person name="Hogberg N."/>
            <person name="Martin F."/>
            <person name="Grigoriev I.V."/>
            <person name="Watkinson S.C."/>
        </authorList>
    </citation>
    <scope>NUCLEOTIDE SEQUENCE</scope>
    <source>
        <strain evidence="2">S7.9</strain>
    </source>
</reference>
<gene>
    <name evidence="2" type="ORF">SERLADRAFT_438415</name>
</gene>
<evidence type="ECO:0000313" key="2">
    <source>
        <dbReference type="EMBL" id="EGO24813.1"/>
    </source>
</evidence>
<proteinExistence type="predicted"/>
<sequence length="512" mass="58065">MKESHILQHEQSQKHQDSLKSYLDQQSFDGNPISTPNIFNLDSFNIFLQPDALRSQISDAASGHVESTGLSITNHDMVEREQRVLVQSPEDTPMVMLDGCGTGDTPVPLVDLWPYEHDSHILESNETTVDLFEETIQASQDQDELPTIRGVTNKELEDFDIGGQYINKDESDGMHPFQEAQDIKLTHHLDDYLQIPIIRHIQHRMYLTDLLFSSPRLQFSESEKSAVLKWATEMGARKVPSLAALKKCRKEISEVIGNPTKKVILSSGTVFYINNVASAIMKDFSNPVTRLNMQDYPEEGGDGMSQIFHGRKMLLDVPPDRVSQNVRLSGKLFYIHELLQCASGAYFIPERFYYAYPPLDGGNSPTKELYALGYDVTETTSGFLVRDTRVTIPISHFQSSYEDIRKRNLIQFSDCSSIWTSRMPNQFCTEAPGKMVYSIPLIVFMDDVSGNISKAWNKHYVIYMSNASMPREMLQKEFNVYFVTSSPHTSPMELMKVMKDSIEDAVLTGIPV</sequence>
<organism>
    <name type="scientific">Serpula lacrymans var. lacrymans (strain S7.9)</name>
    <name type="common">Dry rot fungus</name>
    <dbReference type="NCBI Taxonomy" id="578457"/>
    <lineage>
        <taxon>Eukaryota</taxon>
        <taxon>Fungi</taxon>
        <taxon>Dikarya</taxon>
        <taxon>Basidiomycota</taxon>
        <taxon>Agaricomycotina</taxon>
        <taxon>Agaricomycetes</taxon>
        <taxon>Agaricomycetidae</taxon>
        <taxon>Boletales</taxon>
        <taxon>Coniophorineae</taxon>
        <taxon>Serpulaceae</taxon>
        <taxon>Serpula</taxon>
    </lineage>
</organism>
<name>F8NY51_SERL9</name>
<protein>
    <submittedName>
        <fullName evidence="2">Uncharacterized protein</fullName>
    </submittedName>
</protein>
<evidence type="ECO:0000256" key="1">
    <source>
        <dbReference type="SAM" id="MobiDB-lite"/>
    </source>
</evidence>
<dbReference type="OrthoDB" id="2689033at2759"/>
<accession>F8NY51</accession>
<dbReference type="Proteomes" id="UP000008064">
    <property type="component" value="Unassembled WGS sequence"/>
</dbReference>
<dbReference type="EMBL" id="GL945434">
    <property type="protein sequence ID" value="EGO24813.1"/>
    <property type="molecule type" value="Genomic_DNA"/>
</dbReference>